<dbReference type="EMBL" id="CP130946">
    <property type="protein sequence ID" value="XRP71918.1"/>
    <property type="molecule type" value="Genomic_DNA"/>
</dbReference>
<protein>
    <submittedName>
        <fullName evidence="1">Uncharacterized protein</fullName>
    </submittedName>
</protein>
<organism evidence="1 2">
    <name type="scientific">Acidithiobacillus ferruginosus</name>
    <dbReference type="NCBI Taxonomy" id="3063951"/>
    <lineage>
        <taxon>Bacteria</taxon>
        <taxon>Pseudomonadati</taxon>
        <taxon>Pseudomonadota</taxon>
        <taxon>Acidithiobacillia</taxon>
        <taxon>Acidithiobacillales</taxon>
        <taxon>Acidithiobacillaceae</taxon>
        <taxon>Acidithiobacillus</taxon>
    </lineage>
</organism>
<keyword evidence="2" id="KW-1185">Reference proteome</keyword>
<evidence type="ECO:0000313" key="2">
    <source>
        <dbReference type="Proteomes" id="UP001196097"/>
    </source>
</evidence>
<name>A0ACD5IEL0_9PROT</name>
<sequence>MPTISGITAHDRRNAQIMAMQEDGMLRLAGTGEAARKGRDLLRELAPNATMDRQLAEDLIAERRIEAEHE</sequence>
<evidence type="ECO:0000313" key="1">
    <source>
        <dbReference type="EMBL" id="XRP71918.1"/>
    </source>
</evidence>
<proteinExistence type="predicted"/>
<reference evidence="1 2" key="1">
    <citation type="journal article" date="2021" name="ISME J.">
        <title>Genomic evolution of the class Acidithiobacillia: deep-branching Proteobacteria living in extreme acidic conditions.</title>
        <authorList>
            <person name="Moya-Beltran A."/>
            <person name="Beard S."/>
            <person name="Rojas-Villalobos C."/>
            <person name="Issotta F."/>
            <person name="Gallardo Y."/>
            <person name="Ulloa R."/>
            <person name="Giaveno A."/>
            <person name="Degli Esposti M."/>
            <person name="Johnson D.B."/>
            <person name="Quatrini R."/>
        </authorList>
    </citation>
    <scope>NUCLEOTIDE SEQUENCE [LARGE SCALE GENOMIC DNA]</scope>
    <source>
        <strain evidence="1 2">CF3</strain>
    </source>
</reference>
<dbReference type="Proteomes" id="UP001196097">
    <property type="component" value="Chromosome"/>
</dbReference>
<accession>A0ACD5IEL0</accession>
<gene>
    <name evidence="1" type="ORF">HF292_008845</name>
</gene>